<dbReference type="SMART" id="SM00642">
    <property type="entry name" value="Aamy"/>
    <property type="match status" value="1"/>
</dbReference>
<reference evidence="2 3" key="1">
    <citation type="submission" date="2019-09" db="EMBL/GenBank/DDBJ databases">
        <title>Phylogeny of genus Pseudoclavibacter and closely related genus.</title>
        <authorList>
            <person name="Li Y."/>
        </authorList>
    </citation>
    <scope>NUCLEOTIDE SEQUENCE [LARGE SCALE GENOMIC DNA]</scope>
    <source>
        <strain evidence="2 3">EGI 60007</strain>
    </source>
</reference>
<proteinExistence type="predicted"/>
<dbReference type="GO" id="GO:0030980">
    <property type="term" value="P:alpha-glucan catabolic process"/>
    <property type="evidence" value="ECO:0007669"/>
    <property type="project" value="TreeGrafter"/>
</dbReference>
<dbReference type="Gene3D" id="3.20.20.80">
    <property type="entry name" value="Glycosidases"/>
    <property type="match status" value="1"/>
</dbReference>
<gene>
    <name evidence="2" type="primary">treY</name>
    <name evidence="2" type="ORF">F8O04_13100</name>
</gene>
<accession>A0A6H9WN66</accession>
<dbReference type="InterPro" id="IPR017853">
    <property type="entry name" value="GH"/>
</dbReference>
<dbReference type="PANTHER" id="PTHR10357">
    <property type="entry name" value="ALPHA-AMYLASE FAMILY MEMBER"/>
    <property type="match status" value="1"/>
</dbReference>
<dbReference type="RefSeq" id="WP_158029851.1">
    <property type="nucleotide sequence ID" value="NZ_BMHG01000002.1"/>
</dbReference>
<dbReference type="Gene3D" id="1.10.150.200">
    <property type="entry name" value="Maltooligosyl trehalose synthase, domain 3"/>
    <property type="match status" value="1"/>
</dbReference>
<dbReference type="GO" id="GO:0047470">
    <property type="term" value="F:(1,4)-alpha-D-glucan 1-alpha-D-glucosylmutase activity"/>
    <property type="evidence" value="ECO:0007669"/>
    <property type="project" value="TreeGrafter"/>
</dbReference>
<dbReference type="OrthoDB" id="9761577at2"/>
<evidence type="ECO:0000313" key="3">
    <source>
        <dbReference type="Proteomes" id="UP000431744"/>
    </source>
</evidence>
<comment type="caution">
    <text evidence="2">The sequence shown here is derived from an EMBL/GenBank/DDBJ whole genome shotgun (WGS) entry which is preliminary data.</text>
</comment>
<dbReference type="SUPFAM" id="SSF51445">
    <property type="entry name" value="(Trans)glycosidases"/>
    <property type="match status" value="1"/>
</dbReference>
<dbReference type="Pfam" id="PF00128">
    <property type="entry name" value="Alpha-amylase"/>
    <property type="match status" value="1"/>
</dbReference>
<feature type="domain" description="Glycosyl hydrolase family 13 catalytic" evidence="1">
    <location>
        <begin position="11"/>
        <end position="671"/>
    </location>
</feature>
<dbReference type="Proteomes" id="UP000431744">
    <property type="component" value="Unassembled WGS sequence"/>
</dbReference>
<dbReference type="NCBIfam" id="TIGR02401">
    <property type="entry name" value="trehalose_TreY"/>
    <property type="match status" value="1"/>
</dbReference>
<name>A0A6H9WN66_9MICO</name>
<dbReference type="InterPro" id="IPR012767">
    <property type="entry name" value="Trehalose_TreY"/>
</dbReference>
<dbReference type="AlphaFoldDB" id="A0A6H9WN66"/>
<sequence length="792" mass="86462">MDTPTSTYRLQLTPEFGFDKARAVLPYLRGIGADWIYLSPVLQAASGSTHGYDVVDPTRVSDALGGPERFRALTDAAHEAGMGVLVDIVPNHLGVQVPRENAWWWDVLRHGEASEHARVFDIDWAAGDGRVLLPVIGDDDMPTVPGAPIGNLVVDPAAGVLRYHDNEFPLAPGSAEGEPPSDAPDAAAEQLLTGDAAMRVHAMQHYRLIHWRQGDFTLNYRRFFTVTGLAGVRVEDPDVFEATHAEILRWVREGLVDGLRVDHPDGLRDPAGYLERLAERTGGVYVVVEKILEPGERLEASWATTGTTGYDALGEIDRILTDPESEGALDELTSARTGSDPRDWHALVHEMKRDMTDGPLHAEVNRITRELTSAGVDHPDIVDAVSELLAWFPVYRTYLPDGGEHLDEAVRGARAARPDLDEAIDAVLPALRDPEHPAAQRLQMTSGMVMAKAVEDRAFYRYSRLTSLNEVGGDPSVFSISLEQFHELQRERQATCPLTMTTLSTHDTKRGEDVRAAITVLSEVPELWEDTLVQLMEAAPISHPGFANLLWQAVVGAWPATRQRLKDYALKAAREAGDRTSWTMPDDGFEGELRAAVDAVFDDAVVASLVQNFAEQIREARNSNALTAKLIQLTMPGVPDVYQGSELWRNTLVDPDNRRPVDYGARASALQGILSGVLPPIDHTGAVKLLVTAAALLLRRDRPQLFDSYEPVVATGPAAQHAVAFSRGGAITVATRLPLTLDDGGGWGDTMLHLPEGEWIDQLTARPYRGGSPVSIAALLGTYPVALLARAE</sequence>
<dbReference type="Gene3D" id="1.10.10.470">
    <property type="entry name" value="Maltooligosyl trehalose synthase, domain 4"/>
    <property type="match status" value="1"/>
</dbReference>
<evidence type="ECO:0000259" key="1">
    <source>
        <dbReference type="SMART" id="SM00642"/>
    </source>
</evidence>
<dbReference type="PANTHER" id="PTHR10357:SF216">
    <property type="entry name" value="MALTOOLIGOSYL TREHALOSE SYNTHASE-RELATED"/>
    <property type="match status" value="1"/>
</dbReference>
<keyword evidence="3" id="KW-1185">Reference proteome</keyword>
<dbReference type="Gene3D" id="3.30.1590.10">
    <property type="entry name" value="Maltooligosyl trehalose synthase, domain 2"/>
    <property type="match status" value="1"/>
</dbReference>
<protein>
    <submittedName>
        <fullName evidence="2">Malto-oligosyltrehalose synthase</fullName>
    </submittedName>
</protein>
<dbReference type="GO" id="GO:0005992">
    <property type="term" value="P:trehalose biosynthetic process"/>
    <property type="evidence" value="ECO:0007669"/>
    <property type="project" value="TreeGrafter"/>
</dbReference>
<dbReference type="EMBL" id="WBJY01000004">
    <property type="protein sequence ID" value="KAB1646685.1"/>
    <property type="molecule type" value="Genomic_DNA"/>
</dbReference>
<organism evidence="2 3">
    <name type="scientific">Pseudoclavibacter endophyticus</name>
    <dbReference type="NCBI Taxonomy" id="1778590"/>
    <lineage>
        <taxon>Bacteria</taxon>
        <taxon>Bacillati</taxon>
        <taxon>Actinomycetota</taxon>
        <taxon>Actinomycetes</taxon>
        <taxon>Micrococcales</taxon>
        <taxon>Microbacteriaceae</taxon>
        <taxon>Pseudoclavibacter</taxon>
    </lineage>
</organism>
<evidence type="ECO:0000313" key="2">
    <source>
        <dbReference type="EMBL" id="KAB1646685.1"/>
    </source>
</evidence>
<dbReference type="InterPro" id="IPR006047">
    <property type="entry name" value="GH13_cat_dom"/>
</dbReference>
<dbReference type="InterPro" id="IPR013797">
    <property type="entry name" value="Maltooligo_trehalose_synth_4"/>
</dbReference>
<dbReference type="CDD" id="cd11336">
    <property type="entry name" value="AmyAc_MTSase"/>
    <property type="match status" value="1"/>
</dbReference>